<feature type="domain" description="Threonyl/alanyl tRNA synthetase SAD" evidence="1">
    <location>
        <begin position="8"/>
        <end position="33"/>
    </location>
</feature>
<accession>A0ABN7PSN2</accession>
<protein>
    <recommendedName>
        <fullName evidence="1">Threonyl/alanyl tRNA synthetase SAD domain-containing protein</fullName>
    </recommendedName>
</protein>
<name>A0ABN7PSN2_TIMPD</name>
<gene>
    <name evidence="2" type="ORF">TPAB3V08_LOCUS16193</name>
</gene>
<evidence type="ECO:0000259" key="1">
    <source>
        <dbReference type="Pfam" id="PF07973"/>
    </source>
</evidence>
<dbReference type="InterPro" id="IPR012947">
    <property type="entry name" value="tRNA_SAD"/>
</dbReference>
<keyword evidence="3" id="KW-1185">Reference proteome</keyword>
<feature type="non-terminal residue" evidence="2">
    <location>
        <position position="85"/>
    </location>
</feature>
<organism evidence="2 3">
    <name type="scientific">Timema podura</name>
    <name type="common">Walking stick</name>
    <dbReference type="NCBI Taxonomy" id="61482"/>
    <lineage>
        <taxon>Eukaryota</taxon>
        <taxon>Metazoa</taxon>
        <taxon>Ecdysozoa</taxon>
        <taxon>Arthropoda</taxon>
        <taxon>Hexapoda</taxon>
        <taxon>Insecta</taxon>
        <taxon>Pterygota</taxon>
        <taxon>Neoptera</taxon>
        <taxon>Polyneoptera</taxon>
        <taxon>Phasmatodea</taxon>
        <taxon>Timematodea</taxon>
        <taxon>Timematoidea</taxon>
        <taxon>Timematidae</taxon>
        <taxon>Timema</taxon>
    </lineage>
</organism>
<reference evidence="2" key="1">
    <citation type="submission" date="2021-03" db="EMBL/GenBank/DDBJ databases">
        <authorList>
            <person name="Tran Van P."/>
        </authorList>
    </citation>
    <scope>NUCLEOTIDE SEQUENCE</scope>
</reference>
<dbReference type="Gene3D" id="3.30.980.10">
    <property type="entry name" value="Threonyl-trna Synthetase, Chain A, domain 2"/>
    <property type="match status" value="1"/>
</dbReference>
<dbReference type="PANTHER" id="PTHR11777:SF9">
    <property type="entry name" value="ALANINE--TRNA LIGASE, CYTOPLASMIC"/>
    <property type="match status" value="1"/>
</dbReference>
<dbReference type="Pfam" id="PF07973">
    <property type="entry name" value="tRNA_SAD"/>
    <property type="match status" value="1"/>
</dbReference>
<proteinExistence type="predicted"/>
<dbReference type="SUPFAM" id="SSF55186">
    <property type="entry name" value="ThrRS/AlaRS common domain"/>
    <property type="match status" value="1"/>
</dbReference>
<dbReference type="InterPro" id="IPR050058">
    <property type="entry name" value="Ala-tRNA_ligase"/>
</dbReference>
<feature type="non-terminal residue" evidence="2">
    <location>
        <position position="1"/>
    </location>
</feature>
<sequence>GVCVGSRHLHRAGHIGDFVIASEEAIAKGIRRIVALTGPEASKNELNTLRTELEDPHGQTSPKELVRRIVDLTEEISHATIPYWK</sequence>
<dbReference type="EMBL" id="CAJPIN010124013">
    <property type="protein sequence ID" value="CAG2069250.1"/>
    <property type="molecule type" value="Genomic_DNA"/>
</dbReference>
<dbReference type="InterPro" id="IPR018163">
    <property type="entry name" value="Thr/Ala-tRNA-synth_IIc_edit"/>
</dbReference>
<evidence type="ECO:0000313" key="2">
    <source>
        <dbReference type="EMBL" id="CAG2069250.1"/>
    </source>
</evidence>
<dbReference type="PANTHER" id="PTHR11777">
    <property type="entry name" value="ALANYL-TRNA SYNTHETASE"/>
    <property type="match status" value="1"/>
</dbReference>
<evidence type="ECO:0000313" key="3">
    <source>
        <dbReference type="Proteomes" id="UP001153148"/>
    </source>
</evidence>
<dbReference type="Proteomes" id="UP001153148">
    <property type="component" value="Unassembled WGS sequence"/>
</dbReference>
<comment type="caution">
    <text evidence="2">The sequence shown here is derived from an EMBL/GenBank/DDBJ whole genome shotgun (WGS) entry which is preliminary data.</text>
</comment>